<dbReference type="InterPro" id="IPR005135">
    <property type="entry name" value="Endo/exonuclease/phosphatase"/>
</dbReference>
<dbReference type="GO" id="GO:0003824">
    <property type="term" value="F:catalytic activity"/>
    <property type="evidence" value="ECO:0007669"/>
    <property type="project" value="InterPro"/>
</dbReference>
<dbReference type="EMBL" id="JACARL010000034">
    <property type="protein sequence ID" value="NWE81820.1"/>
    <property type="molecule type" value="Genomic_DNA"/>
</dbReference>
<evidence type="ECO:0000259" key="1">
    <source>
        <dbReference type="Pfam" id="PF19580"/>
    </source>
</evidence>
<reference evidence="4 5" key="1">
    <citation type="submission" date="2020-04" db="EMBL/GenBank/DDBJ databases">
        <title>Molecular characterization of pseudomonads from Agaricus bisporus reveal novel blotch 2 pathogens in Western Europe.</title>
        <authorList>
            <person name="Taparia T."/>
            <person name="Krijger M."/>
            <person name="Haynes E."/>
            <person name="Elpinstone J.G."/>
            <person name="Noble R."/>
            <person name="Van Der Wolf J."/>
        </authorList>
    </citation>
    <scope>NUCLEOTIDE SEQUENCE [LARGE SCALE GENOMIC DNA]</scope>
    <source>
        <strain evidence="3 5">K6002</strain>
        <strain evidence="2 4">K7002</strain>
    </source>
</reference>
<name>A0A7Y8KBK1_9PSED</name>
<dbReference type="Proteomes" id="UP000563268">
    <property type="component" value="Unassembled WGS sequence"/>
</dbReference>
<dbReference type="EMBL" id="JACARM010000032">
    <property type="protein sequence ID" value="NWE08856.1"/>
    <property type="molecule type" value="Genomic_DNA"/>
</dbReference>
<comment type="caution">
    <text evidence="3">The sequence shown here is derived from an EMBL/GenBank/DDBJ whole genome shotgun (WGS) entry which is preliminary data.</text>
</comment>
<feature type="domain" description="Endonuclease/exonuclease/phosphatase" evidence="1">
    <location>
        <begin position="82"/>
        <end position="262"/>
    </location>
</feature>
<dbReference type="Gene3D" id="3.60.10.10">
    <property type="entry name" value="Endonuclease/exonuclease/phosphatase"/>
    <property type="match status" value="1"/>
</dbReference>
<dbReference type="AlphaFoldDB" id="A0A7Y8KBK1"/>
<evidence type="ECO:0000313" key="5">
    <source>
        <dbReference type="Proteomes" id="UP000590218"/>
    </source>
</evidence>
<organism evidence="3 5">
    <name type="scientific">Pseudomonas edaphica</name>
    <dbReference type="NCBI Taxonomy" id="2006980"/>
    <lineage>
        <taxon>Bacteria</taxon>
        <taxon>Pseudomonadati</taxon>
        <taxon>Pseudomonadota</taxon>
        <taxon>Gammaproteobacteria</taxon>
        <taxon>Pseudomonadales</taxon>
        <taxon>Pseudomonadaceae</taxon>
        <taxon>Pseudomonas</taxon>
    </lineage>
</organism>
<dbReference type="RefSeq" id="WP_176991213.1">
    <property type="nucleotide sequence ID" value="NZ_JACARL010000034.1"/>
</dbReference>
<dbReference type="SUPFAM" id="SSF56219">
    <property type="entry name" value="DNase I-like"/>
    <property type="match status" value="1"/>
</dbReference>
<evidence type="ECO:0000313" key="4">
    <source>
        <dbReference type="Proteomes" id="UP000563268"/>
    </source>
</evidence>
<accession>A0A7Y8KBK1</accession>
<dbReference type="Proteomes" id="UP000590218">
    <property type="component" value="Unassembled WGS sequence"/>
</dbReference>
<proteinExistence type="predicted"/>
<sequence length="300" mass="35171">MDITFAWWNVGLKPPVASAKEPAISSVLRPWFLFCHLEETLKLDVMAFGEVSDLFVQTLAISFLRMGFESVSITGKEGRIIFDIAIFYRVDKLEFVRSQNIVHPHYSGALRVAVKLEFKNKSTGEVFYFYVSHWPSRMSRPDLGRDELGYKLRSEIDEVFEEEGYAAKIILMGDYNDEPFDKPIYDKLIATRDRDVVFNKPFILYNPFWRTLGGIKPYKRKNIMSPCYGTYYYKASGHVTKWFTFDQIIVSSAFMGHTAWHLDEEFTSVFNYQEDEYLDGSFFKKFDHLPVYGRVTRYYD</sequence>
<dbReference type="Pfam" id="PF19580">
    <property type="entry name" value="Exo_endo_phos_3"/>
    <property type="match status" value="1"/>
</dbReference>
<evidence type="ECO:0000313" key="2">
    <source>
        <dbReference type="EMBL" id="NWE08856.1"/>
    </source>
</evidence>
<gene>
    <name evidence="2" type="ORF">HX788_17300</name>
    <name evidence="3" type="ORF">HX795_06900</name>
</gene>
<protein>
    <recommendedName>
        <fullName evidence="1">Endonuclease/exonuclease/phosphatase domain-containing protein</fullName>
    </recommendedName>
</protein>
<dbReference type="InterPro" id="IPR036691">
    <property type="entry name" value="Endo/exonu/phosph_ase_sf"/>
</dbReference>
<evidence type="ECO:0000313" key="3">
    <source>
        <dbReference type="EMBL" id="NWE81820.1"/>
    </source>
</evidence>